<organism evidence="2 3">
    <name type="scientific">Araneus ventricosus</name>
    <name type="common">Orbweaver spider</name>
    <name type="synonym">Epeira ventricosa</name>
    <dbReference type="NCBI Taxonomy" id="182803"/>
    <lineage>
        <taxon>Eukaryota</taxon>
        <taxon>Metazoa</taxon>
        <taxon>Ecdysozoa</taxon>
        <taxon>Arthropoda</taxon>
        <taxon>Chelicerata</taxon>
        <taxon>Arachnida</taxon>
        <taxon>Araneae</taxon>
        <taxon>Araneomorphae</taxon>
        <taxon>Entelegynae</taxon>
        <taxon>Araneoidea</taxon>
        <taxon>Araneidae</taxon>
        <taxon>Araneus</taxon>
    </lineage>
</organism>
<dbReference type="Proteomes" id="UP000499080">
    <property type="component" value="Unassembled WGS sequence"/>
</dbReference>
<feature type="compositionally biased region" description="Basic and acidic residues" evidence="1">
    <location>
        <begin position="116"/>
        <end position="128"/>
    </location>
</feature>
<feature type="compositionally biased region" description="Polar residues" evidence="1">
    <location>
        <begin position="105"/>
        <end position="115"/>
    </location>
</feature>
<proteinExistence type="predicted"/>
<reference evidence="2 3" key="1">
    <citation type="journal article" date="2019" name="Sci. Rep.">
        <title>Orb-weaving spider Araneus ventricosus genome elucidates the spidroin gene catalogue.</title>
        <authorList>
            <person name="Kono N."/>
            <person name="Nakamura H."/>
            <person name="Ohtoshi R."/>
            <person name="Moran D.A.P."/>
            <person name="Shinohara A."/>
            <person name="Yoshida Y."/>
            <person name="Fujiwara M."/>
            <person name="Mori M."/>
            <person name="Tomita M."/>
            <person name="Arakawa K."/>
        </authorList>
    </citation>
    <scope>NUCLEOTIDE SEQUENCE [LARGE SCALE GENOMIC DNA]</scope>
</reference>
<keyword evidence="3" id="KW-1185">Reference proteome</keyword>
<protein>
    <submittedName>
        <fullName evidence="2">Uncharacterized protein</fullName>
    </submittedName>
</protein>
<feature type="region of interest" description="Disordered" evidence="1">
    <location>
        <begin position="77"/>
        <end position="146"/>
    </location>
</feature>
<gene>
    <name evidence="2" type="ORF">AVEN_8718_1</name>
</gene>
<feature type="compositionally biased region" description="Basic and acidic residues" evidence="1">
    <location>
        <begin position="92"/>
        <end position="104"/>
    </location>
</feature>
<evidence type="ECO:0000313" key="2">
    <source>
        <dbReference type="EMBL" id="GBN98177.1"/>
    </source>
</evidence>
<evidence type="ECO:0000313" key="3">
    <source>
        <dbReference type="Proteomes" id="UP000499080"/>
    </source>
</evidence>
<comment type="caution">
    <text evidence="2">The sequence shown here is derived from an EMBL/GenBank/DDBJ whole genome shotgun (WGS) entry which is preliminary data.</text>
</comment>
<accession>A0A4Y2TC91</accession>
<sequence>MLLLILYPFPSYLRLVYVRQPFSGFSPGSRTVSASVVSQVMTVNSSHVLGRGVTRRRECIRSLSAVERFAKPRDWSEFTDHSPQVRTSSDSRFAKPRDRSEFTDHSPQIRTSSDSRFAKPRDRSEFTDHSLQYEPPATRGLPSHTPWEQVLTGPIALIM</sequence>
<evidence type="ECO:0000256" key="1">
    <source>
        <dbReference type="SAM" id="MobiDB-lite"/>
    </source>
</evidence>
<feature type="compositionally biased region" description="Polar residues" evidence="1">
    <location>
        <begin position="81"/>
        <end position="91"/>
    </location>
</feature>
<dbReference type="AlphaFoldDB" id="A0A4Y2TC91"/>
<name>A0A4Y2TC91_ARAVE</name>
<dbReference type="EMBL" id="BGPR01027583">
    <property type="protein sequence ID" value="GBN98177.1"/>
    <property type="molecule type" value="Genomic_DNA"/>
</dbReference>